<dbReference type="Pfam" id="PF04586">
    <property type="entry name" value="Peptidase_S78"/>
    <property type="match status" value="1"/>
</dbReference>
<evidence type="ECO:0000259" key="4">
    <source>
        <dbReference type="Pfam" id="PF04586"/>
    </source>
</evidence>
<keyword evidence="1" id="KW-1188">Viral release from host cell</keyword>
<dbReference type="STRING" id="1346286.SAMN05444362_10731"/>
<dbReference type="GO" id="GO:0008233">
    <property type="term" value="F:peptidase activity"/>
    <property type="evidence" value="ECO:0007669"/>
    <property type="project" value="UniProtKB-KW"/>
</dbReference>
<evidence type="ECO:0000256" key="2">
    <source>
        <dbReference type="ARBA" id="ARBA00022670"/>
    </source>
</evidence>
<feature type="domain" description="Prohead serine protease" evidence="4">
    <location>
        <begin position="15"/>
        <end position="160"/>
    </location>
</feature>
<dbReference type="InterPro" id="IPR054613">
    <property type="entry name" value="Peptidase_S78_dom"/>
</dbReference>
<keyword evidence="6" id="KW-1185">Reference proteome</keyword>
<dbReference type="OrthoDB" id="1254575at2"/>
<reference evidence="6" key="1">
    <citation type="submission" date="2016-11" db="EMBL/GenBank/DDBJ databases">
        <authorList>
            <person name="Varghese N."/>
            <person name="Submissions S."/>
        </authorList>
    </citation>
    <scope>NUCLEOTIDE SEQUENCE [LARGE SCALE GENOMIC DNA]</scope>
    <source>
        <strain evidence="6">DSM 27370</strain>
    </source>
</reference>
<accession>A0A1M5C4W0</accession>
<organism evidence="5 6">
    <name type="scientific">Dysgonomonas macrotermitis</name>
    <dbReference type="NCBI Taxonomy" id="1346286"/>
    <lineage>
        <taxon>Bacteria</taxon>
        <taxon>Pseudomonadati</taxon>
        <taxon>Bacteroidota</taxon>
        <taxon>Bacteroidia</taxon>
        <taxon>Bacteroidales</taxon>
        <taxon>Dysgonomonadaceae</taxon>
        <taxon>Dysgonomonas</taxon>
    </lineage>
</organism>
<dbReference type="AlphaFoldDB" id="A0A1M5C4W0"/>
<dbReference type="Proteomes" id="UP000184480">
    <property type="component" value="Unassembled WGS sequence"/>
</dbReference>
<protein>
    <recommendedName>
        <fullName evidence="4">Prohead serine protease domain-containing protein</fullName>
    </recommendedName>
</protein>
<dbReference type="EMBL" id="FQUC01000007">
    <property type="protein sequence ID" value="SHF49741.1"/>
    <property type="molecule type" value="Genomic_DNA"/>
</dbReference>
<name>A0A1M5C4W0_9BACT</name>
<dbReference type="InterPro" id="IPR006433">
    <property type="entry name" value="Prohead_protease"/>
</dbReference>
<evidence type="ECO:0000256" key="1">
    <source>
        <dbReference type="ARBA" id="ARBA00022612"/>
    </source>
</evidence>
<evidence type="ECO:0000313" key="5">
    <source>
        <dbReference type="EMBL" id="SHF49741.1"/>
    </source>
</evidence>
<dbReference type="NCBIfam" id="TIGR01543">
    <property type="entry name" value="proheadase_HK97"/>
    <property type="match status" value="1"/>
</dbReference>
<dbReference type="RefSeq" id="WP_062179290.1">
    <property type="nucleotide sequence ID" value="NZ_BBXL01000007.1"/>
</dbReference>
<proteinExistence type="predicted"/>
<keyword evidence="3" id="KW-0378">Hydrolase</keyword>
<gene>
    <name evidence="5" type="ORF">SAMN05444362_10731</name>
</gene>
<sequence length="240" mass="27011">MKTNKPIGKQYKSIEVKDYSFDKESRIISGYAAIFGNVDKAYDMLIKGCFSKSIADRGPDSNANDKIVFLWMHKMDEPIARITKLIEDDKGLYFEAKVDPIELGDRALIQLESGSINQFSFGYEYVWNKCEWIGDIFMVKEVILYEISVVSIGCNGETEYLGLKSSEDINNAHEELISKITSELKDLPINKKSAIQGLFSKAWALAKVESVNETKGSQKPDNESRAAKGNGFFEGIKFNN</sequence>
<evidence type="ECO:0000256" key="3">
    <source>
        <dbReference type="ARBA" id="ARBA00022801"/>
    </source>
</evidence>
<keyword evidence="2" id="KW-0645">Protease</keyword>
<dbReference type="GO" id="GO:0006508">
    <property type="term" value="P:proteolysis"/>
    <property type="evidence" value="ECO:0007669"/>
    <property type="project" value="UniProtKB-KW"/>
</dbReference>
<evidence type="ECO:0000313" key="6">
    <source>
        <dbReference type="Proteomes" id="UP000184480"/>
    </source>
</evidence>